<protein>
    <submittedName>
        <fullName evidence="1">Uncharacterized protein</fullName>
    </submittedName>
</protein>
<sequence>MEAKQSNPIVRESHVGFESPSLIELLSLSSFPVYVVVRRPSMAFFTLLYEGEHVSSSKSPTTSLFCPLFPYFPFKFPCLHCCSTTFDGPLYATAQRRVCLLFKDSCDLPVLPSKISVTFDGPVYVVVRRRACLLFEGRSQ</sequence>
<proteinExistence type="predicted"/>
<dbReference type="EMBL" id="DUZY01000008">
    <property type="protein sequence ID" value="DAD47594.1"/>
    <property type="molecule type" value="Genomic_DNA"/>
</dbReference>
<dbReference type="AlphaFoldDB" id="A0A822ZNL9"/>
<name>A0A822ZNL9_NELNU</name>
<dbReference type="Proteomes" id="UP000607653">
    <property type="component" value="Unassembled WGS sequence"/>
</dbReference>
<comment type="caution">
    <text evidence="1">The sequence shown here is derived from an EMBL/GenBank/DDBJ whole genome shotgun (WGS) entry which is preliminary data.</text>
</comment>
<accession>A0A822ZNL9</accession>
<organism evidence="1 2">
    <name type="scientific">Nelumbo nucifera</name>
    <name type="common">Sacred lotus</name>
    <dbReference type="NCBI Taxonomy" id="4432"/>
    <lineage>
        <taxon>Eukaryota</taxon>
        <taxon>Viridiplantae</taxon>
        <taxon>Streptophyta</taxon>
        <taxon>Embryophyta</taxon>
        <taxon>Tracheophyta</taxon>
        <taxon>Spermatophyta</taxon>
        <taxon>Magnoliopsida</taxon>
        <taxon>Proteales</taxon>
        <taxon>Nelumbonaceae</taxon>
        <taxon>Nelumbo</taxon>
    </lineage>
</organism>
<gene>
    <name evidence="1" type="ORF">HUJ06_017531</name>
</gene>
<keyword evidence="2" id="KW-1185">Reference proteome</keyword>
<evidence type="ECO:0000313" key="1">
    <source>
        <dbReference type="EMBL" id="DAD47594.1"/>
    </source>
</evidence>
<evidence type="ECO:0000313" key="2">
    <source>
        <dbReference type="Proteomes" id="UP000607653"/>
    </source>
</evidence>
<reference evidence="1 2" key="1">
    <citation type="journal article" date="2020" name="Mol. Biol. Evol.">
        <title>Distinct Expression and Methylation Patterns for Genes with Different Fates following a Single Whole-Genome Duplication in Flowering Plants.</title>
        <authorList>
            <person name="Shi T."/>
            <person name="Rahmani R.S."/>
            <person name="Gugger P.F."/>
            <person name="Wang M."/>
            <person name="Li H."/>
            <person name="Zhang Y."/>
            <person name="Li Z."/>
            <person name="Wang Q."/>
            <person name="Van de Peer Y."/>
            <person name="Marchal K."/>
            <person name="Chen J."/>
        </authorList>
    </citation>
    <scope>NUCLEOTIDE SEQUENCE [LARGE SCALE GENOMIC DNA]</scope>
    <source>
        <tissue evidence="1">Leaf</tissue>
    </source>
</reference>